<comment type="caution">
    <text evidence="1">The sequence shown here is derived from an EMBL/GenBank/DDBJ whole genome shotgun (WGS) entry which is preliminary data.</text>
</comment>
<dbReference type="GeneID" id="30017633"/>
<proteinExistence type="predicted"/>
<name>A0A168D7W0_CORFA</name>
<protein>
    <submittedName>
        <fullName evidence="1">Uncharacterized protein</fullName>
    </submittedName>
</protein>
<keyword evidence="2" id="KW-1185">Reference proteome</keyword>
<reference evidence="1 2" key="1">
    <citation type="journal article" date="2016" name="Genome Biol. Evol.">
        <title>Divergent and convergent evolution of fungal pathogenicity.</title>
        <authorList>
            <person name="Shang Y."/>
            <person name="Xiao G."/>
            <person name="Zheng P."/>
            <person name="Cen K."/>
            <person name="Zhan S."/>
            <person name="Wang C."/>
        </authorList>
    </citation>
    <scope>NUCLEOTIDE SEQUENCE [LARGE SCALE GENOMIC DNA]</scope>
    <source>
        <strain evidence="1 2">ARSEF 2679</strain>
    </source>
</reference>
<organism evidence="1 2">
    <name type="scientific">Cordyceps fumosorosea (strain ARSEF 2679)</name>
    <name type="common">Isaria fumosorosea</name>
    <dbReference type="NCBI Taxonomy" id="1081104"/>
    <lineage>
        <taxon>Eukaryota</taxon>
        <taxon>Fungi</taxon>
        <taxon>Dikarya</taxon>
        <taxon>Ascomycota</taxon>
        <taxon>Pezizomycotina</taxon>
        <taxon>Sordariomycetes</taxon>
        <taxon>Hypocreomycetidae</taxon>
        <taxon>Hypocreales</taxon>
        <taxon>Cordycipitaceae</taxon>
        <taxon>Cordyceps</taxon>
    </lineage>
</organism>
<dbReference type="EMBL" id="AZHB01000002">
    <property type="protein sequence ID" value="OAA72268.1"/>
    <property type="molecule type" value="Genomic_DNA"/>
</dbReference>
<evidence type="ECO:0000313" key="1">
    <source>
        <dbReference type="EMBL" id="OAA72268.1"/>
    </source>
</evidence>
<dbReference type="AlphaFoldDB" id="A0A168D7W0"/>
<dbReference type="RefSeq" id="XP_018707714.1">
    <property type="nucleotide sequence ID" value="XM_018844948.1"/>
</dbReference>
<evidence type="ECO:0000313" key="2">
    <source>
        <dbReference type="Proteomes" id="UP000076744"/>
    </source>
</evidence>
<dbReference type="OrthoDB" id="3759773at2759"/>
<dbReference type="Proteomes" id="UP000076744">
    <property type="component" value="Unassembled WGS sequence"/>
</dbReference>
<accession>A0A168D7W0</accession>
<gene>
    <name evidence="1" type="ORF">ISF_01341</name>
</gene>
<sequence>MTRDLRVFRDRILLELCDALSLVADQAQYAGAFGNESYRVDVDAMARNHYNIAVAWDLNLEQDQDQGQDQDILCDLLTQKYEFVDANQRCLFKILIDGYKAYRKQSSIEYWSCMATEDFEDALAACLTRLPNLEALEIGAQRGALMDARAILETNDLDGLRRFVEFGHHGPWKGPNGSRDYYLARIMKRLPGKIHDAGIRLRTLRLGAVPFATRVPRDLNDEKSATQGHLPDDAALALAAVARTLEHVTFTAYHEPGRWWDNWVEDCARVVLSSPALRTLELLVPQATGGGVPESPRTPIAHRVGRLLAERTLVGLRGLRLTGVAVRAASLVPMLAGCSGEVHLDGVYLEDGLWADVLDEVVAAPRRGRAVRMRCVRGGEMGRILLHEPVAREKEDEYVRMGYGGTEPIVLLMAERYLACDARVPRNPFREHKNNGAYFRARKSLATTA</sequence>
<dbReference type="STRING" id="1081104.A0A168D7W0"/>